<evidence type="ECO:0000313" key="5">
    <source>
        <dbReference type="EMBL" id="CCM06188.1"/>
    </source>
</evidence>
<dbReference type="InterPro" id="IPR045255">
    <property type="entry name" value="RanBP1-like"/>
</dbReference>
<evidence type="ECO:0000256" key="3">
    <source>
        <dbReference type="SAM" id="MobiDB-lite"/>
    </source>
</evidence>
<feature type="compositionally biased region" description="Basic and acidic residues" evidence="3">
    <location>
        <begin position="280"/>
        <end position="291"/>
    </location>
</feature>
<feature type="compositionally biased region" description="Low complexity" evidence="3">
    <location>
        <begin position="214"/>
        <end position="229"/>
    </location>
</feature>
<feature type="compositionally biased region" description="Low complexity" evidence="3">
    <location>
        <begin position="319"/>
        <end position="328"/>
    </location>
</feature>
<dbReference type="STRING" id="599839.J4GHE0"/>
<dbReference type="Proteomes" id="UP000006352">
    <property type="component" value="Unassembled WGS sequence"/>
</dbReference>
<name>J4GHE0_9APHY</name>
<dbReference type="PANTHER" id="PTHR23138:SF142">
    <property type="entry name" value="RAN-BINDING PROTEIN 3B-RELATED"/>
    <property type="match status" value="1"/>
</dbReference>
<dbReference type="Pfam" id="PF00638">
    <property type="entry name" value="Ran_BP1"/>
    <property type="match status" value="1"/>
</dbReference>
<dbReference type="OrthoDB" id="185618at2759"/>
<keyword evidence="2" id="KW-0539">Nucleus</keyword>
<dbReference type="Gene3D" id="2.30.29.30">
    <property type="entry name" value="Pleckstrin-homology domain (PH domain)/Phosphotyrosine-binding domain (PTB)"/>
    <property type="match status" value="1"/>
</dbReference>
<dbReference type="InterPro" id="IPR011993">
    <property type="entry name" value="PH-like_dom_sf"/>
</dbReference>
<proteinExistence type="predicted"/>
<dbReference type="InParanoid" id="J4GHE0"/>
<dbReference type="SUPFAM" id="SSF50729">
    <property type="entry name" value="PH domain-like"/>
    <property type="match status" value="1"/>
</dbReference>
<comment type="subcellular location">
    <subcellularLocation>
        <location evidence="1">Nucleus</location>
    </subcellularLocation>
</comment>
<dbReference type="GO" id="GO:0005634">
    <property type="term" value="C:nucleus"/>
    <property type="evidence" value="ECO:0007669"/>
    <property type="project" value="UniProtKB-SubCell"/>
</dbReference>
<dbReference type="GeneID" id="24101088"/>
<feature type="region of interest" description="Disordered" evidence="3">
    <location>
        <begin position="477"/>
        <end position="498"/>
    </location>
</feature>
<dbReference type="PROSITE" id="PS50196">
    <property type="entry name" value="RANBD1"/>
    <property type="match status" value="1"/>
</dbReference>
<dbReference type="SMART" id="SM00160">
    <property type="entry name" value="RanBD"/>
    <property type="match status" value="1"/>
</dbReference>
<feature type="compositionally biased region" description="Basic and acidic residues" evidence="3">
    <location>
        <begin position="31"/>
        <end position="44"/>
    </location>
</feature>
<gene>
    <name evidence="5" type="ORF">FIBRA_08430</name>
</gene>
<feature type="compositionally biased region" description="Gly residues" evidence="3">
    <location>
        <begin position="524"/>
        <end position="533"/>
    </location>
</feature>
<accession>J4GHE0</accession>
<protein>
    <recommendedName>
        <fullName evidence="4">RanBD1 domain-containing protein</fullName>
    </recommendedName>
</protein>
<dbReference type="EMBL" id="HE797242">
    <property type="protein sequence ID" value="CCM06188.1"/>
    <property type="molecule type" value="Genomic_DNA"/>
</dbReference>
<feature type="region of interest" description="Disordered" evidence="3">
    <location>
        <begin position="1"/>
        <end position="463"/>
    </location>
</feature>
<evidence type="ECO:0000259" key="4">
    <source>
        <dbReference type="PROSITE" id="PS50196"/>
    </source>
</evidence>
<dbReference type="InterPro" id="IPR000156">
    <property type="entry name" value="Ran_bind_dom"/>
</dbReference>
<sequence length="676" mass="71941">MTIPDDPPSRPAEPEAHESTPSTPPTPEDAVELKMSRKREREVSQEPSTPQAAAIEIDGERAEHRERRTPAKKNRVSAQLDTTQEEDEELVSSCSPPHETKIRQISQGVEDLTWQTMRKDQMQQEDDHPPAEPPSRAEGQQEIQQENSGLIEAKVAGGENVAVPPALLQGENPPIITDDAGVDEHSGQADPAEQPPEAQLSDVEKHTNTDVGPEEPVASAAPPADISPAHSRRGSDSDMDQEKGLKRKLADRSVSERLVPGEIVPARNGVVPEMGKAKRLRDDSDKDDNPRLTKRPTPPPEDEVDKTGAPGSAAPKQTTPPSSTTNTPKLGGFMAYASTSSPFASVSGPSVFGSKSPSSSTWASTSTSPHPSPSVTASPFSSAANAAFLSKSPPSQPLSQSSSLNQLSPPCAPVPHKRTGFEAFASTTSPFASAAKRPKSPPPPGFGSFSRSRSPSRTPARASNAFSAYAAGGAQSFVTHTPKRGSPALGDASGAGAGAGKGAVGLGILDAGTKQESEGEEDGGVVGNGGGTFGERLRAQKDDEEGSDEERRVALTEQEVLTGEEEEETVYQVRGKLFSLSSQNQWKERGTGTIRLNVRRADGSGARLIMRKEAVYTVLLNATLFKGMRCFLAQDPRYLRFSVFEGGSTTHYNLRVQSAKIADELLEEINSHIPSE</sequence>
<evidence type="ECO:0000313" key="6">
    <source>
        <dbReference type="Proteomes" id="UP000006352"/>
    </source>
</evidence>
<evidence type="ECO:0000256" key="2">
    <source>
        <dbReference type="ARBA" id="ARBA00023242"/>
    </source>
</evidence>
<dbReference type="HOGENOM" id="CLU_029557_0_0_1"/>
<feature type="compositionally biased region" description="Low complexity" evidence="3">
    <location>
        <begin position="423"/>
        <end position="435"/>
    </location>
</feature>
<feature type="compositionally biased region" description="Low complexity" evidence="3">
    <location>
        <begin position="345"/>
        <end position="409"/>
    </location>
</feature>
<dbReference type="RefSeq" id="XP_012185471.1">
    <property type="nucleotide sequence ID" value="XM_012330081.1"/>
</dbReference>
<dbReference type="PANTHER" id="PTHR23138">
    <property type="entry name" value="RAN BINDING PROTEIN"/>
    <property type="match status" value="1"/>
</dbReference>
<feature type="compositionally biased region" description="Basic and acidic residues" evidence="3">
    <location>
        <begin position="58"/>
        <end position="69"/>
    </location>
</feature>
<feature type="compositionally biased region" description="Basic and acidic residues" evidence="3">
    <location>
        <begin position="233"/>
        <end position="255"/>
    </location>
</feature>
<dbReference type="AlphaFoldDB" id="J4GHE0"/>
<feature type="region of interest" description="Disordered" evidence="3">
    <location>
        <begin position="514"/>
        <end position="552"/>
    </location>
</feature>
<evidence type="ECO:0000256" key="1">
    <source>
        <dbReference type="ARBA" id="ARBA00004123"/>
    </source>
</evidence>
<keyword evidence="6" id="KW-1185">Reference proteome</keyword>
<organism evidence="5 6">
    <name type="scientific">Fibroporia radiculosa</name>
    <dbReference type="NCBI Taxonomy" id="599839"/>
    <lineage>
        <taxon>Eukaryota</taxon>
        <taxon>Fungi</taxon>
        <taxon>Dikarya</taxon>
        <taxon>Basidiomycota</taxon>
        <taxon>Agaricomycotina</taxon>
        <taxon>Agaricomycetes</taxon>
        <taxon>Polyporales</taxon>
        <taxon>Fibroporiaceae</taxon>
        <taxon>Fibroporia</taxon>
    </lineage>
</organism>
<feature type="compositionally biased region" description="Low complexity" evidence="3">
    <location>
        <begin position="446"/>
        <end position="463"/>
    </location>
</feature>
<feature type="domain" description="RanBD1" evidence="4">
    <location>
        <begin position="548"/>
        <end position="629"/>
    </location>
</feature>
<feature type="compositionally biased region" description="Basic and acidic residues" evidence="3">
    <location>
        <begin position="117"/>
        <end position="130"/>
    </location>
</feature>
<reference evidence="5 6" key="1">
    <citation type="journal article" date="2012" name="Appl. Environ. Microbiol.">
        <title>Short-read sequencing for genomic analysis of the brown rot fungus Fibroporia radiculosa.</title>
        <authorList>
            <person name="Tang J.D."/>
            <person name="Perkins A.D."/>
            <person name="Sonstegard T.S."/>
            <person name="Schroeder S.G."/>
            <person name="Burgess S.C."/>
            <person name="Diehl S.V."/>
        </authorList>
    </citation>
    <scope>NUCLEOTIDE SEQUENCE [LARGE SCALE GENOMIC DNA]</scope>
    <source>
        <strain evidence="5 6">TFFH 294</strain>
    </source>
</reference>
<feature type="compositionally biased region" description="Pro residues" evidence="3">
    <location>
        <begin position="1"/>
        <end position="11"/>
    </location>
</feature>